<comment type="caution">
    <text evidence="1">The sequence shown here is derived from an EMBL/GenBank/DDBJ whole genome shotgun (WGS) entry which is preliminary data.</text>
</comment>
<sequence length="291" mass="33748">MFGYVTPCKMELKVKDFEKFKAYYCGLCKSIKKNYGNIPRMTLNYDMTFLAILLDSFQDKKCEFENQGCVVHPTGKKVVIINNNAIDYAAFCNVSLAYYKLLDDVWDDNSIKSKAYSSILKSYIDKVPVNLSSLQIKIEEKLKELYFLEKNATGKNIDELSNPFAELTGIILSSFNETYKDKLYWLGYNLGKWIYIIDAFDDLEKDIQKNKFNALNAAYNSSNLPYNEFYDNIESRVDFLLVSCAANCYESLEGMDLKKNEDIIKNILQFGLMEKMDKVFKRSVNEYEKSI</sequence>
<dbReference type="InterPro" id="IPR043740">
    <property type="entry name" value="DUF5685"/>
</dbReference>
<reference evidence="1 2" key="1">
    <citation type="journal article" date="2024" name="Int. J. Syst. Evol. Microbiol.">
        <title>Clostridium omnivorum sp. nov., isolated from anoxic soil under the treatment of reductive soil disinfestation.</title>
        <authorList>
            <person name="Ueki A."/>
            <person name="Tonouchi A."/>
            <person name="Kaku N."/>
            <person name="Honma S."/>
            <person name="Ueki K."/>
        </authorList>
    </citation>
    <scope>NUCLEOTIDE SEQUENCE [LARGE SCALE GENOMIC DNA]</scope>
    <source>
        <strain evidence="1 2">E14</strain>
    </source>
</reference>
<name>A0ABQ5N227_9CLOT</name>
<protein>
    <submittedName>
        <fullName evidence="1">Uncharacterized protein</fullName>
    </submittedName>
</protein>
<dbReference type="EMBL" id="BRXR01000001">
    <property type="protein sequence ID" value="GLC29265.1"/>
    <property type="molecule type" value="Genomic_DNA"/>
</dbReference>
<dbReference type="RefSeq" id="WP_264848552.1">
    <property type="nucleotide sequence ID" value="NZ_BRXR01000001.1"/>
</dbReference>
<organism evidence="1 2">
    <name type="scientific">Clostridium omnivorum</name>
    <dbReference type="NCBI Taxonomy" id="1604902"/>
    <lineage>
        <taxon>Bacteria</taxon>
        <taxon>Bacillati</taxon>
        <taxon>Bacillota</taxon>
        <taxon>Clostridia</taxon>
        <taxon>Eubacteriales</taxon>
        <taxon>Clostridiaceae</taxon>
        <taxon>Clostridium</taxon>
    </lineage>
</organism>
<dbReference type="Pfam" id="PF18937">
    <property type="entry name" value="DUF5685"/>
    <property type="match status" value="1"/>
</dbReference>
<keyword evidence="2" id="KW-1185">Reference proteome</keyword>
<dbReference type="Proteomes" id="UP001208567">
    <property type="component" value="Unassembled WGS sequence"/>
</dbReference>
<evidence type="ECO:0000313" key="2">
    <source>
        <dbReference type="Proteomes" id="UP001208567"/>
    </source>
</evidence>
<evidence type="ECO:0000313" key="1">
    <source>
        <dbReference type="EMBL" id="GLC29265.1"/>
    </source>
</evidence>
<accession>A0ABQ5N227</accession>
<proteinExistence type="predicted"/>
<gene>
    <name evidence="1" type="ORF">bsdE14_06750</name>
</gene>